<feature type="disulfide bond" description="Redox-active" evidence="15">
    <location>
        <begin position="39"/>
        <end position="44"/>
    </location>
</feature>
<comment type="cofactor">
    <cofactor evidence="14 16">
        <name>FAD</name>
        <dbReference type="ChEBI" id="CHEBI:57692"/>
    </cofactor>
    <text evidence="14 16">Binds 1 FAD per subunit.</text>
</comment>
<comment type="miscellaneous">
    <text evidence="16">The active site is a redox-active disulfide bond.</text>
</comment>
<dbReference type="GO" id="GO:0006103">
    <property type="term" value="P:2-oxoglutarate metabolic process"/>
    <property type="evidence" value="ECO:0007669"/>
    <property type="project" value="TreeGrafter"/>
</dbReference>
<evidence type="ECO:0000259" key="18">
    <source>
        <dbReference type="Pfam" id="PF07992"/>
    </source>
</evidence>
<evidence type="ECO:0000256" key="13">
    <source>
        <dbReference type="PIRSR" id="PIRSR000350-2"/>
    </source>
</evidence>
<dbReference type="AlphaFoldDB" id="A0AAE3M3V8"/>
<keyword evidence="7 14" id="KW-0274">FAD</keyword>
<dbReference type="GO" id="GO:0004148">
    <property type="term" value="F:dihydrolipoyl dehydrogenase (NADH) activity"/>
    <property type="evidence" value="ECO:0007669"/>
    <property type="project" value="UniProtKB-EC"/>
</dbReference>
<dbReference type="Pfam" id="PF07992">
    <property type="entry name" value="Pyr_redox_2"/>
    <property type="match status" value="1"/>
</dbReference>
<evidence type="ECO:0000256" key="7">
    <source>
        <dbReference type="ARBA" id="ARBA00022827"/>
    </source>
</evidence>
<evidence type="ECO:0000256" key="1">
    <source>
        <dbReference type="ARBA" id="ARBA00004496"/>
    </source>
</evidence>
<dbReference type="PRINTS" id="PR00411">
    <property type="entry name" value="PNDRDTASEI"/>
</dbReference>
<keyword evidence="6 16" id="KW-0285">Flavoprotein</keyword>
<keyword evidence="11 16" id="KW-0676">Redox-active center</keyword>
<keyword evidence="8 16" id="KW-0560">Oxidoreductase</keyword>
<dbReference type="Proteomes" id="UP001209229">
    <property type="component" value="Unassembled WGS sequence"/>
</dbReference>
<proteinExistence type="inferred from homology"/>
<dbReference type="PANTHER" id="PTHR22912">
    <property type="entry name" value="DISULFIDE OXIDOREDUCTASE"/>
    <property type="match status" value="1"/>
</dbReference>
<dbReference type="SUPFAM" id="SSF55424">
    <property type="entry name" value="FAD/NAD-linked reductases, dimerisation (C-terminal) domain"/>
    <property type="match status" value="1"/>
</dbReference>
<name>A0AAE3M3V8_9BACT</name>
<protein>
    <recommendedName>
        <fullName evidence="4 16">Dihydrolipoyl dehydrogenase</fullName>
        <ecNumber evidence="3 16">1.8.1.4</ecNumber>
    </recommendedName>
</protein>
<evidence type="ECO:0000256" key="15">
    <source>
        <dbReference type="PIRSR" id="PIRSR000350-4"/>
    </source>
</evidence>
<evidence type="ECO:0000256" key="16">
    <source>
        <dbReference type="RuleBase" id="RU003692"/>
    </source>
</evidence>
<gene>
    <name evidence="19" type="primary">lpdA</name>
    <name evidence="19" type="ORF">OM075_09005</name>
</gene>
<dbReference type="RefSeq" id="WP_301190169.1">
    <property type="nucleotide sequence ID" value="NZ_JAPDPJ010000016.1"/>
</dbReference>
<evidence type="ECO:0000256" key="10">
    <source>
        <dbReference type="ARBA" id="ARBA00023157"/>
    </source>
</evidence>
<evidence type="ECO:0000256" key="12">
    <source>
        <dbReference type="ARBA" id="ARBA00049187"/>
    </source>
</evidence>
<dbReference type="PANTHER" id="PTHR22912:SF217">
    <property type="entry name" value="DIHYDROLIPOYL DEHYDROGENASE"/>
    <property type="match status" value="1"/>
</dbReference>
<evidence type="ECO:0000256" key="11">
    <source>
        <dbReference type="ARBA" id="ARBA00023284"/>
    </source>
</evidence>
<dbReference type="InterPro" id="IPR023753">
    <property type="entry name" value="FAD/NAD-binding_dom"/>
</dbReference>
<dbReference type="SUPFAM" id="SSF51905">
    <property type="entry name" value="FAD/NAD(P)-binding domain"/>
    <property type="match status" value="1"/>
</dbReference>
<dbReference type="InterPro" id="IPR012999">
    <property type="entry name" value="Pyr_OxRdtase_I_AS"/>
</dbReference>
<dbReference type="InterPro" id="IPR050151">
    <property type="entry name" value="Class-I_Pyr_Nuc-Dis_Oxidored"/>
</dbReference>
<keyword evidence="14" id="KW-0547">Nucleotide-binding</keyword>
<feature type="binding site" evidence="14">
    <location>
        <position position="304"/>
    </location>
    <ligand>
        <name>FAD</name>
        <dbReference type="ChEBI" id="CHEBI:57692"/>
    </ligand>
</feature>
<feature type="domain" description="Pyridine nucleotide-disulphide oxidoreductase dimerisation" evidence="17">
    <location>
        <begin position="338"/>
        <end position="447"/>
    </location>
</feature>
<dbReference type="Gene3D" id="3.30.390.30">
    <property type="match status" value="1"/>
</dbReference>
<feature type="binding site" evidence="14">
    <location>
        <begin position="139"/>
        <end position="141"/>
    </location>
    <ligand>
        <name>FAD</name>
        <dbReference type="ChEBI" id="CHEBI:57692"/>
    </ligand>
</feature>
<dbReference type="InterPro" id="IPR006258">
    <property type="entry name" value="Lipoamide_DH"/>
</dbReference>
<evidence type="ECO:0000256" key="9">
    <source>
        <dbReference type="ARBA" id="ARBA00023027"/>
    </source>
</evidence>
<organism evidence="19 20">
    <name type="scientific">Plebeiibacterium sediminum</name>
    <dbReference type="NCBI Taxonomy" id="2992112"/>
    <lineage>
        <taxon>Bacteria</taxon>
        <taxon>Pseudomonadati</taxon>
        <taxon>Bacteroidota</taxon>
        <taxon>Bacteroidia</taxon>
        <taxon>Marinilabiliales</taxon>
        <taxon>Marinilabiliaceae</taxon>
        <taxon>Plebeiibacterium</taxon>
    </lineage>
</organism>
<dbReference type="InterPro" id="IPR004099">
    <property type="entry name" value="Pyr_nucl-diS_OxRdtase_dimer"/>
</dbReference>
<comment type="catalytic activity">
    <reaction evidence="12 16">
        <text>N(6)-[(R)-dihydrolipoyl]-L-lysyl-[protein] + NAD(+) = N(6)-[(R)-lipoyl]-L-lysyl-[protein] + NADH + H(+)</text>
        <dbReference type="Rhea" id="RHEA:15045"/>
        <dbReference type="Rhea" id="RHEA-COMP:10474"/>
        <dbReference type="Rhea" id="RHEA-COMP:10475"/>
        <dbReference type="ChEBI" id="CHEBI:15378"/>
        <dbReference type="ChEBI" id="CHEBI:57540"/>
        <dbReference type="ChEBI" id="CHEBI:57945"/>
        <dbReference type="ChEBI" id="CHEBI:83099"/>
        <dbReference type="ChEBI" id="CHEBI:83100"/>
        <dbReference type="EC" id="1.8.1.4"/>
    </reaction>
</comment>
<feature type="binding site" evidence="14">
    <location>
        <position position="201"/>
    </location>
    <ligand>
        <name>NAD(+)</name>
        <dbReference type="ChEBI" id="CHEBI:57540"/>
    </ligand>
</feature>
<evidence type="ECO:0000259" key="17">
    <source>
        <dbReference type="Pfam" id="PF02852"/>
    </source>
</evidence>
<comment type="subcellular location">
    <subcellularLocation>
        <location evidence="1">Cytoplasm</location>
    </subcellularLocation>
</comment>
<dbReference type="GO" id="GO:0005737">
    <property type="term" value="C:cytoplasm"/>
    <property type="evidence" value="ECO:0007669"/>
    <property type="project" value="UniProtKB-SubCell"/>
</dbReference>
<feature type="domain" description="FAD/NAD(P)-binding" evidence="18">
    <location>
        <begin position="2"/>
        <end position="319"/>
    </location>
</feature>
<feature type="binding site" evidence="14">
    <location>
        <begin position="178"/>
        <end position="185"/>
    </location>
    <ligand>
        <name>NAD(+)</name>
        <dbReference type="ChEBI" id="CHEBI:57540"/>
    </ligand>
</feature>
<dbReference type="PRINTS" id="PR00368">
    <property type="entry name" value="FADPNR"/>
</dbReference>
<evidence type="ECO:0000313" key="19">
    <source>
        <dbReference type="EMBL" id="MCW3786604.1"/>
    </source>
</evidence>
<reference evidence="19" key="1">
    <citation type="submission" date="2022-10" db="EMBL/GenBank/DDBJ databases">
        <authorList>
            <person name="Yu W.X."/>
        </authorList>
    </citation>
    <scope>NUCLEOTIDE SEQUENCE</scope>
    <source>
        <strain evidence="19">AAT</strain>
    </source>
</reference>
<dbReference type="NCBIfam" id="TIGR01350">
    <property type="entry name" value="lipoamide_DH"/>
    <property type="match status" value="1"/>
</dbReference>
<dbReference type="PIRSF" id="PIRSF000350">
    <property type="entry name" value="Mercury_reductase_MerA"/>
    <property type="match status" value="1"/>
</dbReference>
<dbReference type="EMBL" id="JAPDPJ010000016">
    <property type="protein sequence ID" value="MCW3786604.1"/>
    <property type="molecule type" value="Genomic_DNA"/>
</dbReference>
<evidence type="ECO:0000256" key="5">
    <source>
        <dbReference type="ARBA" id="ARBA00022490"/>
    </source>
</evidence>
<keyword evidence="5" id="KW-0963">Cytoplasm</keyword>
<accession>A0AAE3M3V8</accession>
<evidence type="ECO:0000256" key="3">
    <source>
        <dbReference type="ARBA" id="ARBA00012608"/>
    </source>
</evidence>
<evidence type="ECO:0000256" key="14">
    <source>
        <dbReference type="PIRSR" id="PIRSR000350-3"/>
    </source>
</evidence>
<evidence type="ECO:0000256" key="2">
    <source>
        <dbReference type="ARBA" id="ARBA00007532"/>
    </source>
</evidence>
<keyword evidence="10" id="KW-1015">Disulfide bond</keyword>
<evidence type="ECO:0000256" key="8">
    <source>
        <dbReference type="ARBA" id="ARBA00023002"/>
    </source>
</evidence>
<comment type="caution">
    <text evidence="19">The sequence shown here is derived from an EMBL/GenBank/DDBJ whole genome shotgun (WGS) entry which is preliminary data.</text>
</comment>
<dbReference type="GO" id="GO:0050660">
    <property type="term" value="F:flavin adenine dinucleotide binding"/>
    <property type="evidence" value="ECO:0007669"/>
    <property type="project" value="InterPro"/>
</dbReference>
<feature type="binding site" evidence="14">
    <location>
        <position position="264"/>
    </location>
    <ligand>
        <name>NAD(+)</name>
        <dbReference type="ChEBI" id="CHEBI:57540"/>
    </ligand>
</feature>
<evidence type="ECO:0000313" key="20">
    <source>
        <dbReference type="Proteomes" id="UP001209229"/>
    </source>
</evidence>
<feature type="active site" description="Proton acceptor" evidence="13">
    <location>
        <position position="437"/>
    </location>
</feature>
<evidence type="ECO:0000256" key="4">
    <source>
        <dbReference type="ARBA" id="ARBA00016961"/>
    </source>
</evidence>
<dbReference type="Gene3D" id="3.50.50.60">
    <property type="entry name" value="FAD/NAD(P)-binding domain"/>
    <property type="match status" value="2"/>
</dbReference>
<dbReference type="EC" id="1.8.1.4" evidence="3 16"/>
<sequence>MYDLAIIGGGPGGYVAAERAGTKGLKVVLIEKKELGGVCLNEGCIPTKTLLYSAKIYDNAVGGSKYGVESKEVSFDFGKMMSRKQKVVKKLVGGVGAKMKMFNVKTIKDTAYIKGRTQQGIEISTSEEEIVAAHLLICTGSEAFIPPIPGLGEPGDVILTNREILELKEKPDSLVIIGGGVIGMEFASFFNSLGTKVTIIEMLDEILCGMDVEMSAMLRQMYAKKGIEFNLSSKVTKVEGNVVTFEKDGKETMLSGDKILVSVGRKPVTTGFGLENLGVELFRGGIKVDDKMKTNVPNVFAAGDVTGFSLLAHTASREGEVVVNNLCGREDRMRYNAIPGVVYTNPEIAGVGLTEEAARQKGIAYKVAKLPMAYAGRFIAENEGGSGLCKVLVGAKYGEVLGVHMLGNPSSEMIYGACMAIEAELTLKELEEVVFPHPTVSEIFKETVFDFGHITSNAKSTAIKVS</sequence>
<dbReference type="InterPro" id="IPR001100">
    <property type="entry name" value="Pyr_nuc-diS_OxRdtase"/>
</dbReference>
<dbReference type="InterPro" id="IPR036188">
    <property type="entry name" value="FAD/NAD-bd_sf"/>
</dbReference>
<evidence type="ECO:0000256" key="6">
    <source>
        <dbReference type="ARBA" id="ARBA00022630"/>
    </source>
</evidence>
<dbReference type="FunFam" id="3.30.390.30:FF:000001">
    <property type="entry name" value="Dihydrolipoyl dehydrogenase"/>
    <property type="match status" value="1"/>
</dbReference>
<keyword evidence="9 14" id="KW-0520">NAD</keyword>
<feature type="binding site" evidence="14">
    <location>
        <position position="48"/>
    </location>
    <ligand>
        <name>FAD</name>
        <dbReference type="ChEBI" id="CHEBI:57692"/>
    </ligand>
</feature>
<comment type="similarity">
    <text evidence="2 16">Belongs to the class-I pyridine nucleotide-disulfide oxidoreductase family.</text>
</comment>
<dbReference type="InterPro" id="IPR016156">
    <property type="entry name" value="FAD/NAD-linked_Rdtase_dimer_sf"/>
</dbReference>
<dbReference type="Pfam" id="PF02852">
    <property type="entry name" value="Pyr_redox_dim"/>
    <property type="match status" value="1"/>
</dbReference>
<dbReference type="PROSITE" id="PS00076">
    <property type="entry name" value="PYRIDINE_REDOX_1"/>
    <property type="match status" value="1"/>
</dbReference>
<keyword evidence="20" id="KW-1185">Reference proteome</keyword>